<sequence length="331" mass="37093">MGRGRLTRSLRRAIGSARALALNTRSGAAITAALLVALVPTQVRATVAQPPSMPATIRWLVQDLPPHFSFRDGRAPQRPDELGQGEVDGFLRVLIARMPQFRHELVELSLPRFQAQVRQGETLCTVLHVRTPERLQWLYFTPLHPPMMSRQIHVIVRRDDLARFEAGGQPLKLADLMQRRELVGLLPRNRSYGPRIDQLLASRPDTAPRAVVAGRGANLLAMLKAGRMDYTLDYPASVDEFMTQHPGPPELAKLPLAEGRSTMVAVSACSRTPDGRRAIEAIDRTVREMAADPQREQWIRSWRGGATLDADDHQRLRRYLDERGRGPAQID</sequence>
<name>A0ABY6AZE0_9BURK</name>
<proteinExistence type="predicted"/>
<dbReference type="InterPro" id="IPR011972">
    <property type="entry name" value="CHP02285"/>
</dbReference>
<reference evidence="1" key="1">
    <citation type="submission" date="2022-10" db="EMBL/GenBank/DDBJ databases">
        <title>Characterization and whole genome sequencing of a new Roseateles species, isolated from fresh water.</title>
        <authorList>
            <person name="Guliayeva D.Y."/>
            <person name="Akhremchuk A.E."/>
            <person name="Sikolenko M.A."/>
            <person name="Valentovich L.N."/>
            <person name="Sidarenka A.V."/>
        </authorList>
    </citation>
    <scope>NUCLEOTIDE SEQUENCE</scope>
    <source>
        <strain evidence="1">BIM B-1768</strain>
    </source>
</reference>
<dbReference type="SUPFAM" id="SSF53850">
    <property type="entry name" value="Periplasmic binding protein-like II"/>
    <property type="match status" value="1"/>
</dbReference>
<dbReference type="RefSeq" id="WP_261758114.1">
    <property type="nucleotide sequence ID" value="NZ_CP104562.2"/>
</dbReference>
<dbReference type="NCBIfam" id="TIGR02285">
    <property type="entry name" value="TIGR02285 family protein"/>
    <property type="match status" value="1"/>
</dbReference>
<dbReference type="EMBL" id="CP104562">
    <property type="protein sequence ID" value="UXH78327.1"/>
    <property type="molecule type" value="Genomic_DNA"/>
</dbReference>
<keyword evidence="2" id="KW-1185">Reference proteome</keyword>
<protein>
    <submittedName>
        <fullName evidence="1">TIGR02285 family protein</fullName>
    </submittedName>
</protein>
<evidence type="ECO:0000313" key="2">
    <source>
        <dbReference type="Proteomes" id="UP001064933"/>
    </source>
</evidence>
<gene>
    <name evidence="1" type="ORF">N4261_25825</name>
</gene>
<accession>A0ABY6AZE0</accession>
<organism evidence="1 2">
    <name type="scientific">Roseateles amylovorans</name>
    <dbReference type="NCBI Taxonomy" id="2978473"/>
    <lineage>
        <taxon>Bacteria</taxon>
        <taxon>Pseudomonadati</taxon>
        <taxon>Pseudomonadota</taxon>
        <taxon>Betaproteobacteria</taxon>
        <taxon>Burkholderiales</taxon>
        <taxon>Sphaerotilaceae</taxon>
        <taxon>Roseateles</taxon>
    </lineage>
</organism>
<dbReference type="Proteomes" id="UP001064933">
    <property type="component" value="Chromosome"/>
</dbReference>
<evidence type="ECO:0000313" key="1">
    <source>
        <dbReference type="EMBL" id="UXH78327.1"/>
    </source>
</evidence>